<feature type="region of interest" description="Disordered" evidence="2">
    <location>
        <begin position="88"/>
        <end position="145"/>
    </location>
</feature>
<reference evidence="4" key="1">
    <citation type="submission" date="2024-02" db="EMBL/GenBank/DDBJ databases">
        <authorList>
            <consortium name="ELIXIR-Norway"/>
            <consortium name="Elixir Norway"/>
        </authorList>
    </citation>
    <scope>NUCLEOTIDE SEQUENCE</scope>
</reference>
<feature type="compositionally biased region" description="Basic and acidic residues" evidence="2">
    <location>
        <begin position="95"/>
        <end position="108"/>
    </location>
</feature>
<feature type="region of interest" description="Disordered" evidence="2">
    <location>
        <begin position="247"/>
        <end position="321"/>
    </location>
</feature>
<dbReference type="SUPFAM" id="SSF57850">
    <property type="entry name" value="RING/U-box"/>
    <property type="match status" value="1"/>
</dbReference>
<dbReference type="InterPro" id="IPR039780">
    <property type="entry name" value="Mot2"/>
</dbReference>
<gene>
    <name evidence="4" type="ORF">CSSPTR1EN2_LOCUS6606</name>
</gene>
<sequence length="428" mass="46391">MATSSALPGVVVQRCGGGVGQNNGCQSHQQLEQDLVRLHSGACESKHPQSGEEFLSVRDASRRKRGNRTAKLKQCKLDARREQWLSKGSQGVSWKEGKVEQQHPRCENNQKAGEAGCAGQESAGPSGYNESQRSGQSITNSEWTPVVISRSVSSGTGTAAEGKTPKKDAAARNCPHYFANEDPLAGCEQKKDIGNGWSSSEGTKSRSSSSCASSSYNGSGSEDNDESHDAEDDWESAFDALHIQGSTFQPETPHKGVGSEWMQQSEAKEPHSNICNGPQEHHPDHLQGAQLKPEYKYKSSGFGGRRGNGGRAWRLDDISRPPTLPMLTKQHTYPGHQNGGTSHGWGSMQGNMWGPPSTPSYCPICTEELDMTDSSYMPCSCGFQLCLFCYHRISSDDGRCPGCRKAYNSEVAVKLSHSSSVWLRVSST</sequence>
<feature type="domain" description="RING-type" evidence="3">
    <location>
        <begin position="362"/>
        <end position="404"/>
    </location>
</feature>
<dbReference type="PROSITE" id="PS50089">
    <property type="entry name" value="ZF_RING_2"/>
    <property type="match status" value="1"/>
</dbReference>
<feature type="compositionally biased region" description="Acidic residues" evidence="2">
    <location>
        <begin position="222"/>
        <end position="231"/>
    </location>
</feature>
<dbReference type="EMBL" id="OZ019905">
    <property type="protein sequence ID" value="CAK9202836.1"/>
    <property type="molecule type" value="Genomic_DNA"/>
</dbReference>
<keyword evidence="1" id="KW-0479">Metal-binding</keyword>
<feature type="compositionally biased region" description="Low complexity" evidence="2">
    <location>
        <begin position="198"/>
        <end position="221"/>
    </location>
</feature>
<feature type="region of interest" description="Disordered" evidence="2">
    <location>
        <begin position="197"/>
        <end position="231"/>
    </location>
</feature>
<dbReference type="Pfam" id="PF14570">
    <property type="entry name" value="zf-RING_4"/>
    <property type="match status" value="1"/>
</dbReference>
<dbReference type="CDD" id="cd16618">
    <property type="entry name" value="mRING-HC-C4C4_CNOT4"/>
    <property type="match status" value="1"/>
</dbReference>
<dbReference type="InterPro" id="IPR001841">
    <property type="entry name" value="Znf_RING"/>
</dbReference>
<keyword evidence="5" id="KW-1185">Reference proteome</keyword>
<evidence type="ECO:0000256" key="1">
    <source>
        <dbReference type="PROSITE-ProRule" id="PRU00175"/>
    </source>
</evidence>
<evidence type="ECO:0000313" key="5">
    <source>
        <dbReference type="Proteomes" id="UP001497512"/>
    </source>
</evidence>
<dbReference type="Proteomes" id="UP001497512">
    <property type="component" value="Chromosome 13"/>
</dbReference>
<accession>A0ABP0TR51</accession>
<dbReference type="PANTHER" id="PTHR12603:SF0">
    <property type="entry name" value="CCR4-NOT TRANSCRIPTION COMPLEX SUBUNIT 4"/>
    <property type="match status" value="1"/>
</dbReference>
<feature type="compositionally biased region" description="Gly residues" evidence="2">
    <location>
        <begin position="301"/>
        <end position="310"/>
    </location>
</feature>
<evidence type="ECO:0000256" key="2">
    <source>
        <dbReference type="SAM" id="MobiDB-lite"/>
    </source>
</evidence>
<feature type="compositionally biased region" description="Polar residues" evidence="2">
    <location>
        <begin position="128"/>
        <end position="143"/>
    </location>
</feature>
<keyword evidence="1" id="KW-0862">Zinc</keyword>
<keyword evidence="1" id="KW-0863">Zinc-finger</keyword>
<dbReference type="PANTHER" id="PTHR12603">
    <property type="entry name" value="CCR4-NOT TRANSCRIPTION COMPLEX RELATED"/>
    <property type="match status" value="1"/>
</dbReference>
<organism evidence="4 5">
    <name type="scientific">Sphagnum troendelagicum</name>
    <dbReference type="NCBI Taxonomy" id="128251"/>
    <lineage>
        <taxon>Eukaryota</taxon>
        <taxon>Viridiplantae</taxon>
        <taxon>Streptophyta</taxon>
        <taxon>Embryophyta</taxon>
        <taxon>Bryophyta</taxon>
        <taxon>Sphagnophytina</taxon>
        <taxon>Sphagnopsida</taxon>
        <taxon>Sphagnales</taxon>
        <taxon>Sphagnaceae</taxon>
        <taxon>Sphagnum</taxon>
    </lineage>
</organism>
<proteinExistence type="predicted"/>
<evidence type="ECO:0000259" key="3">
    <source>
        <dbReference type="PROSITE" id="PS50089"/>
    </source>
</evidence>
<dbReference type="Gene3D" id="3.30.40.10">
    <property type="entry name" value="Zinc/RING finger domain, C3HC4 (zinc finger)"/>
    <property type="match status" value="1"/>
</dbReference>
<dbReference type="InterPro" id="IPR039515">
    <property type="entry name" value="NOT4_mRING-HC-C4C4"/>
</dbReference>
<name>A0ABP0TR51_9BRYO</name>
<dbReference type="InterPro" id="IPR013083">
    <property type="entry name" value="Znf_RING/FYVE/PHD"/>
</dbReference>
<evidence type="ECO:0000313" key="4">
    <source>
        <dbReference type="EMBL" id="CAK9202836.1"/>
    </source>
</evidence>
<protein>
    <recommendedName>
        <fullName evidence="3">RING-type domain-containing protein</fullName>
    </recommendedName>
</protein>